<proteinExistence type="inferred from homology"/>
<dbReference type="InterPro" id="IPR036388">
    <property type="entry name" value="WH-like_DNA-bd_sf"/>
</dbReference>
<dbReference type="RefSeq" id="WP_311421848.1">
    <property type="nucleotide sequence ID" value="NZ_JAVREH010000004.1"/>
</dbReference>
<dbReference type="Gene3D" id="3.30.420.40">
    <property type="match status" value="2"/>
</dbReference>
<evidence type="ECO:0000259" key="2">
    <source>
        <dbReference type="Pfam" id="PF12802"/>
    </source>
</evidence>
<dbReference type="InterPro" id="IPR036390">
    <property type="entry name" value="WH_DNA-bd_sf"/>
</dbReference>
<evidence type="ECO:0000313" key="4">
    <source>
        <dbReference type="Proteomes" id="UP001183176"/>
    </source>
</evidence>
<evidence type="ECO:0000256" key="1">
    <source>
        <dbReference type="ARBA" id="ARBA00006479"/>
    </source>
</evidence>
<dbReference type="InterPro" id="IPR043129">
    <property type="entry name" value="ATPase_NBD"/>
</dbReference>
<accession>A0ABU2J7G7</accession>
<dbReference type="Proteomes" id="UP001183176">
    <property type="component" value="Unassembled WGS sequence"/>
</dbReference>
<dbReference type="EMBL" id="JAVREH010000004">
    <property type="protein sequence ID" value="MDT0260691.1"/>
    <property type="molecule type" value="Genomic_DNA"/>
</dbReference>
<comment type="caution">
    <text evidence="3">The sequence shown here is derived from an EMBL/GenBank/DDBJ whole genome shotgun (WGS) entry which is preliminary data.</text>
</comment>
<keyword evidence="4" id="KW-1185">Reference proteome</keyword>
<evidence type="ECO:0000313" key="3">
    <source>
        <dbReference type="EMBL" id="MDT0260691.1"/>
    </source>
</evidence>
<reference evidence="4" key="1">
    <citation type="submission" date="2023-07" db="EMBL/GenBank/DDBJ databases">
        <title>30 novel species of actinomycetes from the DSMZ collection.</title>
        <authorList>
            <person name="Nouioui I."/>
        </authorList>
    </citation>
    <scope>NUCLEOTIDE SEQUENCE [LARGE SCALE GENOMIC DNA]</scope>
    <source>
        <strain evidence="4">DSM 44399</strain>
    </source>
</reference>
<dbReference type="InterPro" id="IPR000835">
    <property type="entry name" value="HTH_MarR-typ"/>
</dbReference>
<dbReference type="Gene3D" id="1.10.10.10">
    <property type="entry name" value="Winged helix-like DNA-binding domain superfamily/Winged helix DNA-binding domain"/>
    <property type="match status" value="1"/>
</dbReference>
<gene>
    <name evidence="3" type="ORF">RM423_04715</name>
</gene>
<dbReference type="SUPFAM" id="SSF46785">
    <property type="entry name" value="Winged helix' DNA-binding domain"/>
    <property type="match status" value="1"/>
</dbReference>
<comment type="similarity">
    <text evidence="1">Belongs to the ROK (NagC/XylR) family.</text>
</comment>
<dbReference type="Pfam" id="PF00480">
    <property type="entry name" value="ROK"/>
    <property type="match status" value="1"/>
</dbReference>
<sequence>MTVTQQRVAVRPEEIRRHNLSMLLRHIHRHGEATRAELTAAMGLNRSTIGALVADLVALGLVTEYVPSGGERAGRPSHVVAPRADGPYVLAVEVAVERISIAVVSLGGAVQARRVTAIEGHDRRPQAVVRRIVDDAAWLAQQLPHSAWPVGVGVSIPGTVRRRDGFVEHAPNLNWRAVPFAALLAATLPAQLDVQVGNDADLGAVAEHQRGAAVGYDHLVYLNGSVGVGGGIISEGAQLHGVGGYAGEIGHMTINPDGPACHCGSTGCIETYIGEHALLRAAGVTDRHGPAAIAAIFADADAGDARAVAAVHTVAVWLGRSLANVVNCLNPQAIVVGGSLAEVVRLDRSSVEAELDRRAMAAARSGVQVLLPGLDQDSALIGASELAFQTLLTSPDSPVVSLAAN</sequence>
<feature type="domain" description="HTH marR-type" evidence="2">
    <location>
        <begin position="22"/>
        <end position="69"/>
    </location>
</feature>
<dbReference type="PANTHER" id="PTHR18964:SF149">
    <property type="entry name" value="BIFUNCTIONAL UDP-N-ACETYLGLUCOSAMINE 2-EPIMERASE_N-ACETYLMANNOSAMINE KINASE"/>
    <property type="match status" value="1"/>
</dbReference>
<dbReference type="Pfam" id="PF12802">
    <property type="entry name" value="MarR_2"/>
    <property type="match status" value="1"/>
</dbReference>
<organism evidence="3 4">
    <name type="scientific">Jatrophihabitans lederbergiae</name>
    <dbReference type="NCBI Taxonomy" id="3075547"/>
    <lineage>
        <taxon>Bacteria</taxon>
        <taxon>Bacillati</taxon>
        <taxon>Actinomycetota</taxon>
        <taxon>Actinomycetes</taxon>
        <taxon>Jatrophihabitantales</taxon>
        <taxon>Jatrophihabitantaceae</taxon>
        <taxon>Jatrophihabitans</taxon>
    </lineage>
</organism>
<protein>
    <submittedName>
        <fullName evidence="3">ROK family transcriptional regulator</fullName>
    </submittedName>
</protein>
<dbReference type="InterPro" id="IPR000600">
    <property type="entry name" value="ROK"/>
</dbReference>
<name>A0ABU2J7G7_9ACTN</name>
<dbReference type="SUPFAM" id="SSF53067">
    <property type="entry name" value="Actin-like ATPase domain"/>
    <property type="match status" value="1"/>
</dbReference>
<dbReference type="PANTHER" id="PTHR18964">
    <property type="entry name" value="ROK (REPRESSOR, ORF, KINASE) FAMILY"/>
    <property type="match status" value="1"/>
</dbReference>